<accession>A0ABT7UMD8</accession>
<evidence type="ECO:0000313" key="1">
    <source>
        <dbReference type="EMBL" id="MDM8200057.1"/>
    </source>
</evidence>
<dbReference type="Proteomes" id="UP001529380">
    <property type="component" value="Unassembled WGS sequence"/>
</dbReference>
<comment type="caution">
    <text evidence="1">The sequence shown here is derived from an EMBL/GenBank/DDBJ whole genome shotgun (WGS) entry which is preliminary data.</text>
</comment>
<protein>
    <submittedName>
        <fullName evidence="1">Uncharacterized protein</fullName>
    </submittedName>
</protein>
<organism evidence="1 2">
    <name type="scientific">Allofournierella massiliensis</name>
    <dbReference type="NCBI Taxonomy" id="1650663"/>
    <lineage>
        <taxon>Bacteria</taxon>
        <taxon>Bacillati</taxon>
        <taxon>Bacillota</taxon>
        <taxon>Clostridia</taxon>
        <taxon>Eubacteriales</taxon>
        <taxon>Oscillospiraceae</taxon>
        <taxon>Allofournierella</taxon>
    </lineage>
</organism>
<sequence>MCDIWTGQRNRPMRLLTVGMDERGEWIARNACGQGEEDIFSLAQSGAVRDAGAELLYLTAGAGEYQKVAALAERARRQGALVLWNPGGLKNARLLPARGCVTLQSALKPEEELKALQELFCTPSLSTTLDRKALMQRLRGASRGRLAMAQASGSEKNRSIAAGLAAQGWRMPREGTLVVSIGASVDCRLEEVVELWHGTVKQTRGMEVLWGSAFGLEQPDSLRLVLMAVEP</sequence>
<reference evidence="1 2" key="1">
    <citation type="submission" date="2023-06" db="EMBL/GenBank/DDBJ databases">
        <title>Identification and characterization of horizontal gene transfer across gut microbiota members of farm animals based on homology search.</title>
        <authorList>
            <person name="Schwarzerova J."/>
            <person name="Nykrynova M."/>
            <person name="Jureckova K."/>
            <person name="Cejkova D."/>
            <person name="Rychlik I."/>
        </authorList>
    </citation>
    <scope>NUCLEOTIDE SEQUENCE [LARGE SCALE GENOMIC DNA]</scope>
    <source>
        <strain evidence="1 2">ET340</strain>
    </source>
</reference>
<proteinExistence type="predicted"/>
<evidence type="ECO:0000313" key="2">
    <source>
        <dbReference type="Proteomes" id="UP001529380"/>
    </source>
</evidence>
<dbReference type="RefSeq" id="WP_289598863.1">
    <property type="nucleotide sequence ID" value="NZ_JAUDCL010000002.1"/>
</dbReference>
<dbReference type="EMBL" id="JAUDCL010000002">
    <property type="protein sequence ID" value="MDM8200057.1"/>
    <property type="molecule type" value="Genomic_DNA"/>
</dbReference>
<gene>
    <name evidence="1" type="ORF">QUW08_01910</name>
</gene>
<keyword evidence="2" id="KW-1185">Reference proteome</keyword>
<name>A0ABT7UMD8_9FIRM</name>